<feature type="repeat" description="Cell wall-binding" evidence="2">
    <location>
        <begin position="250"/>
        <end position="269"/>
    </location>
</feature>
<dbReference type="Gene3D" id="2.10.270.10">
    <property type="entry name" value="Cholin Binding"/>
    <property type="match status" value="1"/>
</dbReference>
<dbReference type="PROSITE" id="PS51170">
    <property type="entry name" value="CW"/>
    <property type="match status" value="1"/>
</dbReference>
<dbReference type="Pfam" id="PF01473">
    <property type="entry name" value="Choline_bind_1"/>
    <property type="match status" value="3"/>
</dbReference>
<evidence type="ECO:0000256" key="1">
    <source>
        <dbReference type="ARBA" id="ARBA00022737"/>
    </source>
</evidence>
<sequence>MRRLCSMKTKLLTALSCLFVLVFSMTAFSADAKITGVSIRIDEVRTDPGVVWEAVPTVNNSQYELTGYDWSSDYENWTPGKKVTLTVELESKEKTFDKNTSAWISNGEEAGVTRTSSKTLRVRINYIPKVTLQTPEDIHYEDDYTVAWEKVPYAGGYEVRLEKDDRYYKTLRLEGKTETSVDISEYATDDEVITVSIRATAPQGKTRYIMESEWVHFDEEGVSLDADSTAYGEFQGSGEHKRFYDGEQYVTGWQLINGNWYYFNPENRNYAVTNSWLHTASGWYLFDAEARMLTGWQKVGDFWYYLNTNASGNSGPFGAMMTGWIRTAPGSAWYYLNPGNVAGYPEGAMLHDTMTPDGYQVNSNGEWWG</sequence>
<keyword evidence="1" id="KW-0677">Repeat</keyword>
<feature type="signal peptide" evidence="3">
    <location>
        <begin position="1"/>
        <end position="29"/>
    </location>
</feature>
<dbReference type="EMBL" id="VUMD01000006">
    <property type="protein sequence ID" value="MSS36550.1"/>
    <property type="molecule type" value="Genomic_DNA"/>
</dbReference>
<protein>
    <recommendedName>
        <fullName evidence="6">N-acetylmuramoyl-L-alanine amidase</fullName>
    </recommendedName>
</protein>
<evidence type="ECO:0000313" key="4">
    <source>
        <dbReference type="EMBL" id="MSS36550.1"/>
    </source>
</evidence>
<accession>A0A7X2TCH3</accession>
<dbReference type="InterPro" id="IPR018337">
    <property type="entry name" value="Cell_wall/Cho-bd_repeat"/>
</dbReference>
<dbReference type="SUPFAM" id="SSF69360">
    <property type="entry name" value="Cell wall binding repeat"/>
    <property type="match status" value="1"/>
</dbReference>
<dbReference type="AlphaFoldDB" id="A0A7X2TCH3"/>
<comment type="caution">
    <text evidence="4">The sequence shown here is derived from an EMBL/GenBank/DDBJ whole genome shotgun (WGS) entry which is preliminary data.</text>
</comment>
<keyword evidence="3" id="KW-0732">Signal</keyword>
<reference evidence="4 5" key="1">
    <citation type="submission" date="2019-08" db="EMBL/GenBank/DDBJ databases">
        <title>In-depth cultivation of the pig gut microbiome towards novel bacterial diversity and tailored functional studies.</title>
        <authorList>
            <person name="Wylensek D."/>
            <person name="Hitch T.C.A."/>
            <person name="Clavel T."/>
        </authorList>
    </citation>
    <scope>NUCLEOTIDE SEQUENCE [LARGE SCALE GENOMIC DNA]</scope>
    <source>
        <strain evidence="4 5">WCA-389-WT-23D1</strain>
    </source>
</reference>
<evidence type="ECO:0000313" key="5">
    <source>
        <dbReference type="Proteomes" id="UP000429958"/>
    </source>
</evidence>
<organism evidence="4 5">
    <name type="scientific">Clostridium porci</name>
    <dbReference type="NCBI Taxonomy" id="2605778"/>
    <lineage>
        <taxon>Bacteria</taxon>
        <taxon>Bacillati</taxon>
        <taxon>Bacillota</taxon>
        <taxon>Clostridia</taxon>
        <taxon>Eubacteriales</taxon>
        <taxon>Clostridiaceae</taxon>
        <taxon>Clostridium</taxon>
    </lineage>
</organism>
<evidence type="ECO:0000256" key="3">
    <source>
        <dbReference type="SAM" id="SignalP"/>
    </source>
</evidence>
<gene>
    <name evidence="4" type="ORF">FYJ39_08195</name>
</gene>
<keyword evidence="5" id="KW-1185">Reference proteome</keyword>
<name>A0A7X2TCH3_9CLOT</name>
<feature type="chain" id="PRO_5039258693" description="N-acetylmuramoyl-L-alanine amidase" evidence="3">
    <location>
        <begin position="30"/>
        <end position="369"/>
    </location>
</feature>
<evidence type="ECO:0008006" key="6">
    <source>
        <dbReference type="Google" id="ProtNLM"/>
    </source>
</evidence>
<dbReference type="Proteomes" id="UP000429958">
    <property type="component" value="Unassembled WGS sequence"/>
</dbReference>
<proteinExistence type="predicted"/>
<evidence type="ECO:0000256" key="2">
    <source>
        <dbReference type="PROSITE-ProRule" id="PRU00591"/>
    </source>
</evidence>